<dbReference type="Proteomes" id="UP001234297">
    <property type="component" value="Chromosome 2"/>
</dbReference>
<comment type="caution">
    <text evidence="1">The sequence shown here is derived from an EMBL/GenBank/DDBJ whole genome shotgun (WGS) entry which is preliminary data.</text>
</comment>
<evidence type="ECO:0000313" key="1">
    <source>
        <dbReference type="EMBL" id="KAJ8645558.1"/>
    </source>
</evidence>
<accession>A0ACC2MJ64</accession>
<sequence length="81" mass="8696">MPRRNSYRCSSLCRRSSGRTAPRALACVWVLCYALLRTSHAPPPEPAASHAPPPAPVQSGGFAKGMEQMHATVTPKPSRIA</sequence>
<reference evidence="1 2" key="1">
    <citation type="journal article" date="2022" name="Hortic Res">
        <title>A haplotype resolved chromosomal level avocado genome allows analysis of novel avocado genes.</title>
        <authorList>
            <person name="Nath O."/>
            <person name="Fletcher S.J."/>
            <person name="Hayward A."/>
            <person name="Shaw L.M."/>
            <person name="Masouleh A.K."/>
            <person name="Furtado A."/>
            <person name="Henry R.J."/>
            <person name="Mitter N."/>
        </authorList>
    </citation>
    <scope>NUCLEOTIDE SEQUENCE [LARGE SCALE GENOMIC DNA]</scope>
    <source>
        <strain evidence="2">cv. Hass</strain>
    </source>
</reference>
<keyword evidence="2" id="KW-1185">Reference proteome</keyword>
<organism evidence="1 2">
    <name type="scientific">Persea americana</name>
    <name type="common">Avocado</name>
    <dbReference type="NCBI Taxonomy" id="3435"/>
    <lineage>
        <taxon>Eukaryota</taxon>
        <taxon>Viridiplantae</taxon>
        <taxon>Streptophyta</taxon>
        <taxon>Embryophyta</taxon>
        <taxon>Tracheophyta</taxon>
        <taxon>Spermatophyta</taxon>
        <taxon>Magnoliopsida</taxon>
        <taxon>Magnoliidae</taxon>
        <taxon>Laurales</taxon>
        <taxon>Lauraceae</taxon>
        <taxon>Persea</taxon>
    </lineage>
</organism>
<gene>
    <name evidence="1" type="ORF">MRB53_007306</name>
</gene>
<protein>
    <submittedName>
        <fullName evidence="1">Uncharacterized protein</fullName>
    </submittedName>
</protein>
<dbReference type="EMBL" id="CM056810">
    <property type="protein sequence ID" value="KAJ8645558.1"/>
    <property type="molecule type" value="Genomic_DNA"/>
</dbReference>
<proteinExistence type="predicted"/>
<evidence type="ECO:0000313" key="2">
    <source>
        <dbReference type="Proteomes" id="UP001234297"/>
    </source>
</evidence>
<name>A0ACC2MJ64_PERAE</name>